<dbReference type="AlphaFoldDB" id="A0AAW1KM62"/>
<organism evidence="1 2">
    <name type="scientific">Popillia japonica</name>
    <name type="common">Japanese beetle</name>
    <dbReference type="NCBI Taxonomy" id="7064"/>
    <lineage>
        <taxon>Eukaryota</taxon>
        <taxon>Metazoa</taxon>
        <taxon>Ecdysozoa</taxon>
        <taxon>Arthropoda</taxon>
        <taxon>Hexapoda</taxon>
        <taxon>Insecta</taxon>
        <taxon>Pterygota</taxon>
        <taxon>Neoptera</taxon>
        <taxon>Endopterygota</taxon>
        <taxon>Coleoptera</taxon>
        <taxon>Polyphaga</taxon>
        <taxon>Scarabaeiformia</taxon>
        <taxon>Scarabaeidae</taxon>
        <taxon>Rutelinae</taxon>
        <taxon>Popillia</taxon>
    </lineage>
</organism>
<proteinExistence type="predicted"/>
<dbReference type="Proteomes" id="UP001458880">
    <property type="component" value="Unassembled WGS sequence"/>
</dbReference>
<keyword evidence="2" id="KW-1185">Reference proteome</keyword>
<reference evidence="1 2" key="1">
    <citation type="journal article" date="2024" name="BMC Genomics">
        <title>De novo assembly and annotation of Popillia japonica's genome with initial clues to its potential as an invasive pest.</title>
        <authorList>
            <person name="Cucini C."/>
            <person name="Boschi S."/>
            <person name="Funari R."/>
            <person name="Cardaioli E."/>
            <person name="Iannotti N."/>
            <person name="Marturano G."/>
            <person name="Paoli F."/>
            <person name="Bruttini M."/>
            <person name="Carapelli A."/>
            <person name="Frati F."/>
            <person name="Nardi F."/>
        </authorList>
    </citation>
    <scope>NUCLEOTIDE SEQUENCE [LARGE SCALE GENOMIC DNA]</scope>
    <source>
        <strain evidence="1">DMR45628</strain>
    </source>
</reference>
<accession>A0AAW1KM62</accession>
<protein>
    <submittedName>
        <fullName evidence="1">Uncharacterized protein</fullName>
    </submittedName>
</protein>
<name>A0AAW1KM62_POPJA</name>
<comment type="caution">
    <text evidence="1">The sequence shown here is derived from an EMBL/GenBank/DDBJ whole genome shotgun (WGS) entry which is preliminary data.</text>
</comment>
<sequence length="166" mass="19819">MANRIQNWEVLSGEVFTHHHHIFFEVDRNSKADVGPKRVSYLLDKRKVTQMIIEKWGPENQTSQMNPEAFISTLRNISKTSTIRISNGQRVMPYWWDAEIQLKRRECNKLRRFWTRKNKTQNDPLPQEKVNYKKAKKELKILILNSKRAHWKHQAVNSEKALPNKE</sequence>
<evidence type="ECO:0000313" key="1">
    <source>
        <dbReference type="EMBL" id="KAK9720127.1"/>
    </source>
</evidence>
<dbReference type="EMBL" id="JASPKY010000213">
    <property type="protein sequence ID" value="KAK9720127.1"/>
    <property type="molecule type" value="Genomic_DNA"/>
</dbReference>
<evidence type="ECO:0000313" key="2">
    <source>
        <dbReference type="Proteomes" id="UP001458880"/>
    </source>
</evidence>
<gene>
    <name evidence="1" type="ORF">QE152_g22229</name>
</gene>